<dbReference type="OrthoDB" id="442176at2759"/>
<dbReference type="InParanoid" id="A0A2J6SNB7"/>
<dbReference type="STRING" id="1095630.A0A2J6SNB7"/>
<dbReference type="AlphaFoldDB" id="A0A2J6SNB7"/>
<accession>A0A2J6SNB7</accession>
<dbReference type="GO" id="GO:0000287">
    <property type="term" value="F:magnesium ion binding"/>
    <property type="evidence" value="ECO:0007669"/>
    <property type="project" value="TreeGrafter"/>
</dbReference>
<sequence length="238" mass="27016">MLNVSTGGRRISPRISCYFCKIASTHSGRVQIRRLEVERKFLVTPIAVSCLRSNSGGSRFKKHESLGKQTTQDTYYDRNGLLFSKGVYIRRRNGHWEAKIRTGGDFINSAFTEVDGNNAVKEVVEQNLTVSADGLSIEEMLEPCADFVTERESWIMDGRFKVDVDTTDFGHMVGEVELTGTLWSANGEHGGEEEEREKLKQEMDQDIKAFMQSYPQVFPAGRPLGKLSAYFRWIRGRM</sequence>
<organism evidence="2 3">
    <name type="scientific">Hyaloscypha bicolor E</name>
    <dbReference type="NCBI Taxonomy" id="1095630"/>
    <lineage>
        <taxon>Eukaryota</taxon>
        <taxon>Fungi</taxon>
        <taxon>Dikarya</taxon>
        <taxon>Ascomycota</taxon>
        <taxon>Pezizomycotina</taxon>
        <taxon>Leotiomycetes</taxon>
        <taxon>Helotiales</taxon>
        <taxon>Hyaloscyphaceae</taxon>
        <taxon>Hyaloscypha</taxon>
        <taxon>Hyaloscypha bicolor</taxon>
    </lineage>
</organism>
<dbReference type="SUPFAM" id="SSF55154">
    <property type="entry name" value="CYTH-like phosphatases"/>
    <property type="match status" value="1"/>
</dbReference>
<protein>
    <recommendedName>
        <fullName evidence="1">CYTH domain-containing protein</fullName>
    </recommendedName>
</protein>
<evidence type="ECO:0000259" key="1">
    <source>
        <dbReference type="Pfam" id="PF01928"/>
    </source>
</evidence>
<gene>
    <name evidence="2" type="ORF">K444DRAFT_257278</name>
</gene>
<dbReference type="InterPro" id="IPR033469">
    <property type="entry name" value="CYTH-like_dom_sf"/>
</dbReference>
<dbReference type="RefSeq" id="XP_024729158.1">
    <property type="nucleotide sequence ID" value="XM_024871369.1"/>
</dbReference>
<evidence type="ECO:0000313" key="2">
    <source>
        <dbReference type="EMBL" id="PMD52254.1"/>
    </source>
</evidence>
<dbReference type="EMBL" id="KZ613912">
    <property type="protein sequence ID" value="PMD52254.1"/>
    <property type="molecule type" value="Genomic_DNA"/>
</dbReference>
<keyword evidence="3" id="KW-1185">Reference proteome</keyword>
<reference evidence="2 3" key="1">
    <citation type="submission" date="2016-04" db="EMBL/GenBank/DDBJ databases">
        <title>A degradative enzymes factory behind the ericoid mycorrhizal symbiosis.</title>
        <authorList>
            <consortium name="DOE Joint Genome Institute"/>
            <person name="Martino E."/>
            <person name="Morin E."/>
            <person name="Grelet G."/>
            <person name="Kuo A."/>
            <person name="Kohler A."/>
            <person name="Daghino S."/>
            <person name="Barry K."/>
            <person name="Choi C."/>
            <person name="Cichocki N."/>
            <person name="Clum A."/>
            <person name="Copeland A."/>
            <person name="Hainaut M."/>
            <person name="Haridas S."/>
            <person name="Labutti K."/>
            <person name="Lindquist E."/>
            <person name="Lipzen A."/>
            <person name="Khouja H.-R."/>
            <person name="Murat C."/>
            <person name="Ohm R."/>
            <person name="Olson A."/>
            <person name="Spatafora J."/>
            <person name="Veneault-Fourrey C."/>
            <person name="Henrissat B."/>
            <person name="Grigoriev I."/>
            <person name="Martin F."/>
            <person name="Perotto S."/>
        </authorList>
    </citation>
    <scope>NUCLEOTIDE SEQUENCE [LARGE SCALE GENOMIC DNA]</scope>
    <source>
        <strain evidence="2 3">E</strain>
    </source>
</reference>
<dbReference type="PANTHER" id="PTHR14586:SF1">
    <property type="entry name" value="THIAMINE-TRIPHOSPHATASE"/>
    <property type="match status" value="1"/>
</dbReference>
<evidence type="ECO:0000313" key="3">
    <source>
        <dbReference type="Proteomes" id="UP000235371"/>
    </source>
</evidence>
<dbReference type="GO" id="GO:0042357">
    <property type="term" value="P:thiamine diphosphate metabolic process"/>
    <property type="evidence" value="ECO:0007669"/>
    <property type="project" value="TreeGrafter"/>
</dbReference>
<dbReference type="InterPro" id="IPR039582">
    <property type="entry name" value="THTPA"/>
</dbReference>
<dbReference type="GeneID" id="36579451"/>
<dbReference type="Proteomes" id="UP000235371">
    <property type="component" value="Unassembled WGS sequence"/>
</dbReference>
<dbReference type="Pfam" id="PF01928">
    <property type="entry name" value="CYTH"/>
    <property type="match status" value="1"/>
</dbReference>
<dbReference type="PANTHER" id="PTHR14586">
    <property type="entry name" value="THIAMINE-TRIPHOSPHATASE"/>
    <property type="match status" value="1"/>
</dbReference>
<dbReference type="Gene3D" id="2.40.320.10">
    <property type="entry name" value="Hypothetical Protein Pfu-838710-001"/>
    <property type="match status" value="1"/>
</dbReference>
<feature type="domain" description="CYTH" evidence="1">
    <location>
        <begin position="35"/>
        <end position="208"/>
    </location>
</feature>
<name>A0A2J6SNB7_9HELO</name>
<dbReference type="InterPro" id="IPR023577">
    <property type="entry name" value="CYTH_domain"/>
</dbReference>
<proteinExistence type="predicted"/>
<dbReference type="GO" id="GO:0050333">
    <property type="term" value="F:thiamine triphosphate phosphatase activity"/>
    <property type="evidence" value="ECO:0007669"/>
    <property type="project" value="InterPro"/>
</dbReference>